<gene>
    <name evidence="1" type="ORF">ACFOET_06805</name>
</gene>
<protein>
    <submittedName>
        <fullName evidence="1">Uncharacterized protein</fullName>
    </submittedName>
</protein>
<sequence length="71" mass="8076">MAPLDDYRLERNGELTLLRETDDNFDRVFNDKGTESIKIAKGAISQDEESTTITFNDNYSSYVEEGTYNSA</sequence>
<name>A0ABV7JMN0_9SPHI</name>
<accession>A0ABV7JMN0</accession>
<feature type="non-terminal residue" evidence="1">
    <location>
        <position position="71"/>
    </location>
</feature>
<proteinExistence type="predicted"/>
<comment type="caution">
    <text evidence="1">The sequence shown here is derived from an EMBL/GenBank/DDBJ whole genome shotgun (WGS) entry which is preliminary data.</text>
</comment>
<organism evidence="1 2">
    <name type="scientific">Parapedobacter deserti</name>
    <dbReference type="NCBI Taxonomy" id="1912957"/>
    <lineage>
        <taxon>Bacteria</taxon>
        <taxon>Pseudomonadati</taxon>
        <taxon>Bacteroidota</taxon>
        <taxon>Sphingobacteriia</taxon>
        <taxon>Sphingobacteriales</taxon>
        <taxon>Sphingobacteriaceae</taxon>
        <taxon>Parapedobacter</taxon>
    </lineage>
</organism>
<evidence type="ECO:0000313" key="1">
    <source>
        <dbReference type="EMBL" id="MFC3197316.1"/>
    </source>
</evidence>
<reference evidence="2" key="1">
    <citation type="journal article" date="2019" name="Int. J. Syst. Evol. Microbiol.">
        <title>The Global Catalogue of Microorganisms (GCM) 10K type strain sequencing project: providing services to taxonomists for standard genome sequencing and annotation.</title>
        <authorList>
            <consortium name="The Broad Institute Genomics Platform"/>
            <consortium name="The Broad Institute Genome Sequencing Center for Infectious Disease"/>
            <person name="Wu L."/>
            <person name="Ma J."/>
        </authorList>
    </citation>
    <scope>NUCLEOTIDE SEQUENCE [LARGE SCALE GENOMIC DNA]</scope>
    <source>
        <strain evidence="2">KCTC 52416</strain>
    </source>
</reference>
<dbReference type="EMBL" id="JBHRTA010000021">
    <property type="protein sequence ID" value="MFC3197316.1"/>
    <property type="molecule type" value="Genomic_DNA"/>
</dbReference>
<dbReference type="Proteomes" id="UP001595526">
    <property type="component" value="Unassembled WGS sequence"/>
</dbReference>
<evidence type="ECO:0000313" key="2">
    <source>
        <dbReference type="Proteomes" id="UP001595526"/>
    </source>
</evidence>
<keyword evidence="2" id="KW-1185">Reference proteome</keyword>